<dbReference type="Pfam" id="PF00664">
    <property type="entry name" value="ABC_membrane"/>
    <property type="match status" value="1"/>
</dbReference>
<organism evidence="6">
    <name type="scientific">hydrothermal vent metagenome</name>
    <dbReference type="NCBI Taxonomy" id="652676"/>
    <lineage>
        <taxon>unclassified sequences</taxon>
        <taxon>metagenomes</taxon>
        <taxon>ecological metagenomes</taxon>
    </lineage>
</organism>
<dbReference type="GO" id="GO:0140359">
    <property type="term" value="F:ABC-type transporter activity"/>
    <property type="evidence" value="ECO:0007669"/>
    <property type="project" value="InterPro"/>
</dbReference>
<dbReference type="Gene3D" id="1.20.1560.10">
    <property type="entry name" value="ABC transporter type 1, transmembrane domain"/>
    <property type="match status" value="1"/>
</dbReference>
<evidence type="ECO:0000313" key="6">
    <source>
        <dbReference type="EMBL" id="VAW24131.1"/>
    </source>
</evidence>
<dbReference type="EMBL" id="UOEQ01000508">
    <property type="protein sequence ID" value="VAW24131.1"/>
    <property type="molecule type" value="Genomic_DNA"/>
</dbReference>
<sequence length="136" mass="15383">MFSLWREIADPVKTILAAFWKTSRWLFILSIVIIILSSLVSISAPYLFSRLIDQLQLDFQLNQLLLAFILYAILLGSAAALQNLVQYISLVLSQNLGFITSTLFFENLIKKTTEFFTDNNPTQIHSAMQSGTHGIL</sequence>
<feature type="transmembrane region" description="Helical" evidence="4">
    <location>
        <begin position="61"/>
        <end position="81"/>
    </location>
</feature>
<evidence type="ECO:0000256" key="1">
    <source>
        <dbReference type="ARBA" id="ARBA00022692"/>
    </source>
</evidence>
<dbReference type="GO" id="GO:0016020">
    <property type="term" value="C:membrane"/>
    <property type="evidence" value="ECO:0007669"/>
    <property type="project" value="InterPro"/>
</dbReference>
<name>A0A3B0TZC4_9ZZZZ</name>
<dbReference type="InterPro" id="IPR011527">
    <property type="entry name" value="ABC1_TM_dom"/>
</dbReference>
<evidence type="ECO:0000256" key="2">
    <source>
        <dbReference type="ARBA" id="ARBA00022989"/>
    </source>
</evidence>
<keyword evidence="6" id="KW-0547">Nucleotide-binding</keyword>
<dbReference type="PROSITE" id="PS50929">
    <property type="entry name" value="ABC_TM1F"/>
    <property type="match status" value="1"/>
</dbReference>
<dbReference type="InterPro" id="IPR036640">
    <property type="entry name" value="ABC1_TM_sf"/>
</dbReference>
<protein>
    <submittedName>
        <fullName evidence="6">Lipid A export ATP-binding/permease protein MsbA</fullName>
    </submittedName>
</protein>
<evidence type="ECO:0000256" key="3">
    <source>
        <dbReference type="ARBA" id="ARBA00023136"/>
    </source>
</evidence>
<gene>
    <name evidence="6" type="ORF">MNBD_ALPHA11-2458</name>
</gene>
<dbReference type="SUPFAM" id="SSF90123">
    <property type="entry name" value="ABC transporter transmembrane region"/>
    <property type="match status" value="1"/>
</dbReference>
<keyword evidence="3 4" id="KW-0472">Membrane</keyword>
<feature type="transmembrane region" description="Helical" evidence="4">
    <location>
        <begin position="25"/>
        <end position="49"/>
    </location>
</feature>
<accession>A0A3B0TZC4</accession>
<keyword evidence="1 4" id="KW-0812">Transmembrane</keyword>
<keyword evidence="6" id="KW-0067">ATP-binding</keyword>
<keyword evidence="2 4" id="KW-1133">Transmembrane helix</keyword>
<evidence type="ECO:0000259" key="5">
    <source>
        <dbReference type="PROSITE" id="PS50929"/>
    </source>
</evidence>
<dbReference type="AlphaFoldDB" id="A0A3B0TZC4"/>
<feature type="domain" description="ABC transmembrane type-1" evidence="5">
    <location>
        <begin position="28"/>
        <end position="136"/>
    </location>
</feature>
<dbReference type="GO" id="GO:0005524">
    <property type="term" value="F:ATP binding"/>
    <property type="evidence" value="ECO:0007669"/>
    <property type="project" value="UniProtKB-KW"/>
</dbReference>
<reference evidence="6" key="1">
    <citation type="submission" date="2018-06" db="EMBL/GenBank/DDBJ databases">
        <authorList>
            <person name="Zhirakovskaya E."/>
        </authorList>
    </citation>
    <scope>NUCLEOTIDE SEQUENCE</scope>
</reference>
<proteinExistence type="predicted"/>
<evidence type="ECO:0000256" key="4">
    <source>
        <dbReference type="SAM" id="Phobius"/>
    </source>
</evidence>
<feature type="non-terminal residue" evidence="6">
    <location>
        <position position="136"/>
    </location>
</feature>